<sequence length="216" mass="23912">MDPRFSERLRAGSEPAWSRAVRHRFVQELCSGRIADADMARYLVQDHRFIDAFVTLVGAAVASADSFAARLRLGRFLGMVCSEENDYFLRAFAALGIDEATQAAAPDAAPTAGFKALMREAAATRSYAAVLAVLNVAEGLYLDWAGRAPRPLPDNFVHAEWITLHDNPFFREFVAFLREELDRVGPSEEVLARGFFERAVALELAFFDAVYAEGDS</sequence>
<reference evidence="3 4" key="1">
    <citation type="submission" date="2023-04" db="EMBL/GenBank/DDBJ databases">
        <title>Luteimonas sp. M1R5S18.</title>
        <authorList>
            <person name="Sun J.-Q."/>
        </authorList>
    </citation>
    <scope>NUCLEOTIDE SEQUENCE [LARGE SCALE GENOMIC DNA]</scope>
    <source>
        <strain evidence="3 4">M1R5S18</strain>
    </source>
</reference>
<comment type="similarity">
    <text evidence="1">Belongs to the TenA family.</text>
</comment>
<keyword evidence="4" id="KW-1185">Reference proteome</keyword>
<evidence type="ECO:0000259" key="2">
    <source>
        <dbReference type="Pfam" id="PF03070"/>
    </source>
</evidence>
<accession>A0ABT6JLN1</accession>
<dbReference type="Proteomes" id="UP001156831">
    <property type="component" value="Unassembled WGS sequence"/>
</dbReference>
<dbReference type="Gene3D" id="1.20.910.10">
    <property type="entry name" value="Heme oxygenase-like"/>
    <property type="match status" value="1"/>
</dbReference>
<name>A0ABT6JLN1_9GAMM</name>
<keyword evidence="1" id="KW-0378">Hydrolase</keyword>
<comment type="function">
    <text evidence="1">Catalyzes an amino-pyrimidine hydrolysis reaction at the C5' of the pyrimidine moiety of thiamine compounds, a reaction that is part of a thiamine salvage pathway. Thus, catalyzes the conversion of 4-amino-5-aminomethyl-2-methylpyrimidine to 4-amino-5-hydroxymethyl-2-methylpyrimidine (HMP).</text>
</comment>
<evidence type="ECO:0000313" key="4">
    <source>
        <dbReference type="Proteomes" id="UP001156831"/>
    </source>
</evidence>
<proteinExistence type="inferred from homology"/>
<dbReference type="SUPFAM" id="SSF48613">
    <property type="entry name" value="Heme oxygenase-like"/>
    <property type="match status" value="1"/>
</dbReference>
<protein>
    <recommendedName>
        <fullName evidence="1">Aminopyrimidine aminohydrolase</fullName>
        <ecNumber evidence="1">3.5.99.2</ecNumber>
    </recommendedName>
</protein>
<dbReference type="PANTHER" id="PTHR43198">
    <property type="entry name" value="BIFUNCTIONAL TH2 PROTEIN"/>
    <property type="match status" value="1"/>
</dbReference>
<evidence type="ECO:0000256" key="1">
    <source>
        <dbReference type="PIRNR" id="PIRNR003170"/>
    </source>
</evidence>
<comment type="catalytic activity">
    <reaction evidence="1">
        <text>thiamine + H2O = 5-(2-hydroxyethyl)-4-methylthiazole + 4-amino-5-hydroxymethyl-2-methylpyrimidine + H(+)</text>
        <dbReference type="Rhea" id="RHEA:17509"/>
        <dbReference type="ChEBI" id="CHEBI:15377"/>
        <dbReference type="ChEBI" id="CHEBI:15378"/>
        <dbReference type="ChEBI" id="CHEBI:16892"/>
        <dbReference type="ChEBI" id="CHEBI:17957"/>
        <dbReference type="ChEBI" id="CHEBI:18385"/>
        <dbReference type="EC" id="3.5.99.2"/>
    </reaction>
</comment>
<dbReference type="Pfam" id="PF03070">
    <property type="entry name" value="TENA_THI-4"/>
    <property type="match status" value="1"/>
</dbReference>
<dbReference type="EMBL" id="JARXRN010000028">
    <property type="protein sequence ID" value="MDH5831447.1"/>
    <property type="molecule type" value="Genomic_DNA"/>
</dbReference>
<dbReference type="PIRSF" id="PIRSF003170">
    <property type="entry name" value="Pet18p"/>
    <property type="match status" value="1"/>
</dbReference>
<comment type="catalytic activity">
    <reaction evidence="1">
        <text>4-amino-5-aminomethyl-2-methylpyrimidine + H2O = 4-amino-5-hydroxymethyl-2-methylpyrimidine + NH4(+)</text>
        <dbReference type="Rhea" id="RHEA:31799"/>
        <dbReference type="ChEBI" id="CHEBI:15377"/>
        <dbReference type="ChEBI" id="CHEBI:16892"/>
        <dbReference type="ChEBI" id="CHEBI:28938"/>
        <dbReference type="ChEBI" id="CHEBI:63416"/>
        <dbReference type="EC" id="3.5.99.2"/>
    </reaction>
</comment>
<feature type="domain" description="Thiaminase-2/PQQC" evidence="2">
    <location>
        <begin position="14"/>
        <end position="211"/>
    </location>
</feature>
<dbReference type="CDD" id="cd19358">
    <property type="entry name" value="TenA_E_Spr0628-like"/>
    <property type="match status" value="1"/>
</dbReference>
<evidence type="ECO:0000313" key="3">
    <source>
        <dbReference type="EMBL" id="MDH5831447.1"/>
    </source>
</evidence>
<gene>
    <name evidence="3" type="ORF">QFW80_13075</name>
</gene>
<dbReference type="InterPro" id="IPR026285">
    <property type="entry name" value="TenA_E"/>
</dbReference>
<dbReference type="RefSeq" id="WP_280602415.1">
    <property type="nucleotide sequence ID" value="NZ_JARXRN010000028.1"/>
</dbReference>
<dbReference type="InterPro" id="IPR050967">
    <property type="entry name" value="Thiamine_Salvage_TenA"/>
</dbReference>
<comment type="pathway">
    <text evidence="1">Cofactor biosynthesis; thiamine diphosphate biosynthesis.</text>
</comment>
<dbReference type="InterPro" id="IPR004305">
    <property type="entry name" value="Thiaminase-2/PQQC"/>
</dbReference>
<keyword evidence="1" id="KW-0784">Thiamine biosynthesis</keyword>
<dbReference type="InterPro" id="IPR016084">
    <property type="entry name" value="Haem_Oase-like_multi-hlx"/>
</dbReference>
<comment type="caution">
    <text evidence="3">The sequence shown here is derived from an EMBL/GenBank/DDBJ whole genome shotgun (WGS) entry which is preliminary data.</text>
</comment>
<organism evidence="3 4">
    <name type="scientific">Luteimonas rhizosphaericola</name>
    <dbReference type="NCBI Taxonomy" id="3042024"/>
    <lineage>
        <taxon>Bacteria</taxon>
        <taxon>Pseudomonadati</taxon>
        <taxon>Pseudomonadota</taxon>
        <taxon>Gammaproteobacteria</taxon>
        <taxon>Lysobacterales</taxon>
        <taxon>Lysobacteraceae</taxon>
        <taxon>Luteimonas</taxon>
    </lineage>
</organism>
<dbReference type="EC" id="3.5.99.2" evidence="1"/>
<dbReference type="PANTHER" id="PTHR43198:SF2">
    <property type="entry name" value="SI:CH1073-67J19.1-RELATED"/>
    <property type="match status" value="1"/>
</dbReference>